<dbReference type="OrthoDB" id="16912at10239"/>
<dbReference type="GO" id="GO:0003676">
    <property type="term" value="F:nucleic acid binding"/>
    <property type="evidence" value="ECO:0007669"/>
    <property type="project" value="InterPro"/>
</dbReference>
<keyword evidence="2" id="KW-1185">Reference proteome</keyword>
<dbReference type="Proteomes" id="UP000019792">
    <property type="component" value="Segment"/>
</dbReference>
<sequence length="98" mass="11454">MNEAKFQNTVLKPRIKDTFPGCIVMKNDPNIIQGIPDLTVLYQDKYALLEVKKSRTAPHQPNQDYYIEEVQNMGGYARFVYPENIEEVLADMNLWFNK</sequence>
<reference evidence="1 2" key="1">
    <citation type="submission" date="2014-02" db="EMBL/GenBank/DDBJ databases">
        <title>Complete genome sequences of four novel Lactococcus lactis phages distantly related to the rare 1706 phage species.</title>
        <authorList>
            <person name="Kot W."/>
            <person name="Neve H."/>
            <person name="Vogensen F.K."/>
            <person name="Heller K.J."/>
            <person name="Hansen L.H."/>
        </authorList>
    </citation>
    <scope>NUCLEOTIDE SEQUENCE [LARGE SCALE GENOMIC DNA]</scope>
</reference>
<name>X4YES0_9CAUD</name>
<organism evidence="1 2">
    <name type="scientific">Lactococcus phage P162</name>
    <dbReference type="NCBI Taxonomy" id="1476889"/>
    <lineage>
        <taxon>Viruses</taxon>
        <taxon>Duplodnaviria</taxon>
        <taxon>Heunggongvirae</taxon>
        <taxon>Uroviricota</taxon>
        <taxon>Caudoviricetes</taxon>
        <taxon>Nevevirus</taxon>
        <taxon>Nevevirus P162</taxon>
    </lineage>
</organism>
<evidence type="ECO:0000313" key="1">
    <source>
        <dbReference type="EMBL" id="AHV83272.1"/>
    </source>
</evidence>
<evidence type="ECO:0000313" key="2">
    <source>
        <dbReference type="Proteomes" id="UP000019792"/>
    </source>
</evidence>
<proteinExistence type="predicted"/>
<dbReference type="KEGG" id="vg:19527360"/>
<dbReference type="Gene3D" id="3.40.1350.10">
    <property type="match status" value="1"/>
</dbReference>
<dbReference type="EMBL" id="KJ489013">
    <property type="protein sequence ID" value="AHV83272.1"/>
    <property type="molecule type" value="Genomic_DNA"/>
</dbReference>
<protein>
    <recommendedName>
        <fullName evidence="3">VRR-NUC domain-containing protein</fullName>
    </recommendedName>
</protein>
<dbReference type="InterPro" id="IPR011856">
    <property type="entry name" value="tRNA_endonuc-like_dom_sf"/>
</dbReference>
<dbReference type="SMR" id="X4YES0"/>
<accession>X4YES0</accession>
<gene>
    <name evidence="1" type="ORF">P162_0075</name>
</gene>
<evidence type="ECO:0008006" key="3">
    <source>
        <dbReference type="Google" id="ProtNLM"/>
    </source>
</evidence>
<dbReference type="RefSeq" id="YP_009036818.1">
    <property type="nucleotide sequence ID" value="NC_024214.1"/>
</dbReference>
<dbReference type="GeneID" id="19527360"/>